<dbReference type="Pfam" id="PF00941">
    <property type="entry name" value="FAD_binding_5"/>
    <property type="match status" value="1"/>
</dbReference>
<dbReference type="SMART" id="SM01092">
    <property type="entry name" value="CO_deh_flav_C"/>
    <property type="match status" value="1"/>
</dbReference>
<dbReference type="GO" id="GO:0071949">
    <property type="term" value="F:FAD binding"/>
    <property type="evidence" value="ECO:0007669"/>
    <property type="project" value="InterPro"/>
</dbReference>
<evidence type="ECO:0000256" key="1">
    <source>
        <dbReference type="ARBA" id="ARBA00022630"/>
    </source>
</evidence>
<keyword evidence="6" id="KW-1185">Reference proteome</keyword>
<evidence type="ECO:0000256" key="2">
    <source>
        <dbReference type="ARBA" id="ARBA00022827"/>
    </source>
</evidence>
<keyword evidence="3" id="KW-0560">Oxidoreductase</keyword>
<keyword evidence="2" id="KW-0274">FAD</keyword>
<dbReference type="Gene3D" id="3.30.390.50">
    <property type="entry name" value="CO dehydrogenase flavoprotein, C-terminal domain"/>
    <property type="match status" value="1"/>
</dbReference>
<evidence type="ECO:0000313" key="6">
    <source>
        <dbReference type="Proteomes" id="UP000185812"/>
    </source>
</evidence>
<evidence type="ECO:0000256" key="3">
    <source>
        <dbReference type="ARBA" id="ARBA00023002"/>
    </source>
</evidence>
<dbReference type="InterPro" id="IPR016166">
    <property type="entry name" value="FAD-bd_PCMH"/>
</dbReference>
<accession>A0A1M6TII3</accession>
<protein>
    <submittedName>
        <fullName evidence="5">Carbon-monoxide dehydrogenase medium subunit</fullName>
    </submittedName>
</protein>
<dbReference type="PROSITE" id="PS51387">
    <property type="entry name" value="FAD_PCMH"/>
    <property type="match status" value="1"/>
</dbReference>
<feature type="domain" description="FAD-binding PCMH-type" evidence="4">
    <location>
        <begin position="1"/>
        <end position="177"/>
    </location>
</feature>
<reference evidence="6" key="1">
    <citation type="submission" date="2016-11" db="EMBL/GenBank/DDBJ databases">
        <authorList>
            <person name="Varghese N."/>
            <person name="Submissions S."/>
        </authorList>
    </citation>
    <scope>NUCLEOTIDE SEQUENCE [LARGE SCALE GENOMIC DNA]</scope>
    <source>
        <strain evidence="6">DSM 22212</strain>
    </source>
</reference>
<dbReference type="InterPro" id="IPR036683">
    <property type="entry name" value="CO_DH_flav_C_dom_sf"/>
</dbReference>
<evidence type="ECO:0000259" key="4">
    <source>
        <dbReference type="PROSITE" id="PS51387"/>
    </source>
</evidence>
<proteinExistence type="predicted"/>
<dbReference type="GO" id="GO:0016491">
    <property type="term" value="F:oxidoreductase activity"/>
    <property type="evidence" value="ECO:0007669"/>
    <property type="project" value="UniProtKB-KW"/>
</dbReference>
<dbReference type="InterPro" id="IPR016167">
    <property type="entry name" value="FAD-bd_PCMH_sub1"/>
</dbReference>
<dbReference type="PANTHER" id="PTHR42659:SF2">
    <property type="entry name" value="XANTHINE DEHYDROGENASE SUBUNIT C-RELATED"/>
    <property type="match status" value="1"/>
</dbReference>
<dbReference type="Gene3D" id="3.30.43.10">
    <property type="entry name" value="Uridine Diphospho-n-acetylenolpyruvylglucosamine Reductase, domain 2"/>
    <property type="match status" value="1"/>
</dbReference>
<dbReference type="Gene3D" id="3.30.465.10">
    <property type="match status" value="1"/>
</dbReference>
<keyword evidence="1" id="KW-0285">Flavoprotein</keyword>
<dbReference type="InterPro" id="IPR002346">
    <property type="entry name" value="Mopterin_DH_FAD-bd"/>
</dbReference>
<dbReference type="SUPFAM" id="SSF56176">
    <property type="entry name" value="FAD-binding/transporter-associated domain-like"/>
    <property type="match status" value="1"/>
</dbReference>
<evidence type="ECO:0000313" key="5">
    <source>
        <dbReference type="EMBL" id="SHK56719.1"/>
    </source>
</evidence>
<dbReference type="InterPro" id="IPR051312">
    <property type="entry name" value="Diverse_Substr_Oxidored"/>
</dbReference>
<gene>
    <name evidence="5" type="ORF">SAMN04488087_1409</name>
</gene>
<name>A0A1M6TII3_9BACT</name>
<dbReference type="SUPFAM" id="SSF55447">
    <property type="entry name" value="CO dehydrogenase flavoprotein C-terminal domain-like"/>
    <property type="match status" value="1"/>
</dbReference>
<dbReference type="PANTHER" id="PTHR42659">
    <property type="entry name" value="XANTHINE DEHYDROGENASE SUBUNIT C-RELATED"/>
    <property type="match status" value="1"/>
</dbReference>
<dbReference type="EMBL" id="FRAU01000004">
    <property type="protein sequence ID" value="SHK56719.1"/>
    <property type="molecule type" value="Genomic_DNA"/>
</dbReference>
<dbReference type="Pfam" id="PF03450">
    <property type="entry name" value="CO_deh_flav_C"/>
    <property type="match status" value="1"/>
</dbReference>
<organism evidence="5 6">
    <name type="scientific">Rhodothermus profundi</name>
    <dbReference type="NCBI Taxonomy" id="633813"/>
    <lineage>
        <taxon>Bacteria</taxon>
        <taxon>Pseudomonadati</taxon>
        <taxon>Rhodothermota</taxon>
        <taxon>Rhodothermia</taxon>
        <taxon>Rhodothermales</taxon>
        <taxon>Rhodothermaceae</taxon>
        <taxon>Rhodothermus</taxon>
    </lineage>
</organism>
<dbReference type="InterPro" id="IPR005107">
    <property type="entry name" value="CO_DH_flav_C"/>
</dbReference>
<dbReference type="InterPro" id="IPR016169">
    <property type="entry name" value="FAD-bd_PCMH_sub2"/>
</dbReference>
<sequence>MIPQTFEYKKAHSIDEALALLREHGDEAKLLAGGHSLIPLMKLRLSTPEMLIDIGGIRELTEIRELDGRIELGALVTHRMIEFSPLLQQKCPVLPEAAALIGDPQVRNKGTIGGSLAHADPAADYPAVMLALDAEIEAAGPDGSRTIPARAFFQGLFTTALQAGEMLTRVRVPVMPPRSGAAYLKFPNPASRYAVVGVAAFVKLAPDDTCAEVRIGITGAAAAPFRATSAEERLVGKPIDDRTLVAALEDLVDADDLLSDLAATAEYRAHLCHVLTRRALQQAFERAQR</sequence>
<dbReference type="AlphaFoldDB" id="A0A1M6TII3"/>
<dbReference type="Proteomes" id="UP000185812">
    <property type="component" value="Unassembled WGS sequence"/>
</dbReference>
<dbReference type="STRING" id="633813.SAMN04488087_1409"/>
<dbReference type="RefSeq" id="WP_072715271.1">
    <property type="nucleotide sequence ID" value="NZ_FRAU01000004.1"/>
</dbReference>
<dbReference type="FunFam" id="3.30.465.10:FF:000017">
    <property type="entry name" value="Xanthine dehydrogenase, FAD binding subunit"/>
    <property type="match status" value="1"/>
</dbReference>
<dbReference type="OrthoDB" id="9814706at2"/>
<dbReference type="InterPro" id="IPR036318">
    <property type="entry name" value="FAD-bd_PCMH-like_sf"/>
</dbReference>